<accession>A0ABP6SWX2</accession>
<dbReference type="InterPro" id="IPR007891">
    <property type="entry name" value="CHASE3"/>
</dbReference>
<keyword evidence="9" id="KW-0902">Two-component regulatory system</keyword>
<dbReference type="GO" id="GO:0005524">
    <property type="term" value="F:ATP binding"/>
    <property type="evidence" value="ECO:0007669"/>
    <property type="project" value="UniProtKB-KW"/>
</dbReference>
<protein>
    <recommendedName>
        <fullName evidence="3">histidine kinase</fullName>
        <ecNumber evidence="3">2.7.13.3</ecNumber>
    </recommendedName>
</protein>
<reference evidence="16" key="1">
    <citation type="journal article" date="2019" name="Int. J. Syst. Evol. Microbiol.">
        <title>The Global Catalogue of Microorganisms (GCM) 10K type strain sequencing project: providing services to taxonomists for standard genome sequencing and annotation.</title>
        <authorList>
            <consortium name="The Broad Institute Genomics Platform"/>
            <consortium name="The Broad Institute Genome Sequencing Center for Infectious Disease"/>
            <person name="Wu L."/>
            <person name="Ma J."/>
        </authorList>
    </citation>
    <scope>NUCLEOTIDE SEQUENCE [LARGE SCALE GENOMIC DNA]</scope>
    <source>
        <strain evidence="16">JCM 9458</strain>
    </source>
</reference>
<gene>
    <name evidence="15" type="ORF">GCM10020369_26840</name>
</gene>
<evidence type="ECO:0000259" key="13">
    <source>
        <dbReference type="PROSITE" id="PS50109"/>
    </source>
</evidence>
<dbReference type="InterPro" id="IPR005467">
    <property type="entry name" value="His_kinase_dom"/>
</dbReference>
<dbReference type="SUPFAM" id="SSF158472">
    <property type="entry name" value="HAMP domain-like"/>
    <property type="match status" value="1"/>
</dbReference>
<dbReference type="CDD" id="cd06225">
    <property type="entry name" value="HAMP"/>
    <property type="match status" value="1"/>
</dbReference>
<evidence type="ECO:0000256" key="12">
    <source>
        <dbReference type="SAM" id="Phobius"/>
    </source>
</evidence>
<sequence>MSPRTGEWTLRRRLLLTFIVVGVLTAIIAALAATALGRTVSRNDDLLERIGPARIAGYQLEAALLNQETGVRGYVLSKQRDFLDPYDEGLAEQKKHLATARAAVRGNESLEEDLDRIERGADAWRSQYADPLITAARAGRTTTTTIQDDQGKELFDEVRSAITAFQNNLTVIRNEVYDDLETAITTLIVVAILALVGVLVAGVVLWRALRRWVLQPLERIGAETRQVVGGALTHKVTVEGPQEINALAADVDAMRHSLVAALSTAVAAQDRLKEQTDQLAAQTADLQRSNTELEQFAYVASHDLQEPLRKVASFCQMLSRRYSGELDERGQQYIDFAVDGAKRMQRLINDLLAFSRVGRTTGEFEDIALDTVLDRALTSLGSTIEESDAAIQADPLPEVHGNSILLTQVFQNLIGNAIKFHGMAAPRVRITVEQKGDVYEFACSDNGIGIEPQYAERVFVIFQRLHGKEQYDGTGIGLAMVRKIIEHHGGRIWLDTEGSAGGGTTFRWTLPVPSATEPAVADTQPATTAVGAARTESDA</sequence>
<dbReference type="SMART" id="SM00387">
    <property type="entry name" value="HATPase_c"/>
    <property type="match status" value="1"/>
</dbReference>
<dbReference type="InterPro" id="IPR003594">
    <property type="entry name" value="HATPase_dom"/>
</dbReference>
<keyword evidence="15" id="KW-0067">ATP-binding</keyword>
<dbReference type="InterPro" id="IPR004358">
    <property type="entry name" value="Sig_transdc_His_kin-like_C"/>
</dbReference>
<evidence type="ECO:0000256" key="3">
    <source>
        <dbReference type="ARBA" id="ARBA00012438"/>
    </source>
</evidence>
<dbReference type="PROSITE" id="PS50885">
    <property type="entry name" value="HAMP"/>
    <property type="match status" value="1"/>
</dbReference>
<dbReference type="PANTHER" id="PTHR43304">
    <property type="entry name" value="PHYTOCHROME-LIKE PROTEIN CPH1"/>
    <property type="match status" value="1"/>
</dbReference>
<dbReference type="InterPro" id="IPR052162">
    <property type="entry name" value="Sensor_kinase/Photoreceptor"/>
</dbReference>
<dbReference type="InterPro" id="IPR036890">
    <property type="entry name" value="HATPase_C_sf"/>
</dbReference>
<keyword evidence="8 12" id="KW-1133">Transmembrane helix</keyword>
<evidence type="ECO:0000256" key="11">
    <source>
        <dbReference type="SAM" id="MobiDB-lite"/>
    </source>
</evidence>
<dbReference type="SUPFAM" id="SSF55874">
    <property type="entry name" value="ATPase domain of HSP90 chaperone/DNA topoisomerase II/histidine kinase"/>
    <property type="match status" value="1"/>
</dbReference>
<dbReference type="Pfam" id="PF00672">
    <property type="entry name" value="HAMP"/>
    <property type="match status" value="1"/>
</dbReference>
<evidence type="ECO:0000256" key="8">
    <source>
        <dbReference type="ARBA" id="ARBA00022989"/>
    </source>
</evidence>
<feature type="coiled-coil region" evidence="10">
    <location>
        <begin position="265"/>
        <end position="292"/>
    </location>
</feature>
<dbReference type="Proteomes" id="UP001501676">
    <property type="component" value="Unassembled WGS sequence"/>
</dbReference>
<dbReference type="Pfam" id="PF02518">
    <property type="entry name" value="HATPase_c"/>
    <property type="match status" value="1"/>
</dbReference>
<dbReference type="Pfam" id="PF05227">
    <property type="entry name" value="CHASE3"/>
    <property type="match status" value="1"/>
</dbReference>
<evidence type="ECO:0000256" key="4">
    <source>
        <dbReference type="ARBA" id="ARBA00022553"/>
    </source>
</evidence>
<comment type="caution">
    <text evidence="15">The sequence shown here is derived from an EMBL/GenBank/DDBJ whole genome shotgun (WGS) entry which is preliminary data.</text>
</comment>
<evidence type="ECO:0000313" key="16">
    <source>
        <dbReference type="Proteomes" id="UP001501676"/>
    </source>
</evidence>
<dbReference type="EMBL" id="BAAAYN010000017">
    <property type="protein sequence ID" value="GAA3386793.1"/>
    <property type="molecule type" value="Genomic_DNA"/>
</dbReference>
<evidence type="ECO:0000256" key="1">
    <source>
        <dbReference type="ARBA" id="ARBA00000085"/>
    </source>
</evidence>
<dbReference type="SUPFAM" id="SSF47384">
    <property type="entry name" value="Homodimeric domain of signal transducing histidine kinase"/>
    <property type="match status" value="1"/>
</dbReference>
<keyword evidence="4" id="KW-0597">Phosphoprotein</keyword>
<dbReference type="Gene3D" id="6.10.340.10">
    <property type="match status" value="1"/>
</dbReference>
<evidence type="ECO:0000259" key="14">
    <source>
        <dbReference type="PROSITE" id="PS50885"/>
    </source>
</evidence>
<feature type="region of interest" description="Disordered" evidence="11">
    <location>
        <begin position="515"/>
        <end position="539"/>
    </location>
</feature>
<dbReference type="Gene3D" id="3.30.565.10">
    <property type="entry name" value="Histidine kinase-like ATPase, C-terminal domain"/>
    <property type="match status" value="1"/>
</dbReference>
<dbReference type="Gene3D" id="1.10.287.130">
    <property type="match status" value="1"/>
</dbReference>
<keyword evidence="10" id="KW-0175">Coiled coil</keyword>
<feature type="domain" description="Histidine kinase" evidence="13">
    <location>
        <begin position="299"/>
        <end position="514"/>
    </location>
</feature>
<evidence type="ECO:0000256" key="7">
    <source>
        <dbReference type="ARBA" id="ARBA00022777"/>
    </source>
</evidence>
<comment type="catalytic activity">
    <reaction evidence="1">
        <text>ATP + protein L-histidine = ADP + protein N-phospho-L-histidine.</text>
        <dbReference type="EC" id="2.7.13.3"/>
    </reaction>
</comment>
<name>A0ABP6SWX2_9ACTN</name>
<dbReference type="CDD" id="cd00082">
    <property type="entry name" value="HisKA"/>
    <property type="match status" value="1"/>
</dbReference>
<evidence type="ECO:0000313" key="15">
    <source>
        <dbReference type="EMBL" id="GAA3386793.1"/>
    </source>
</evidence>
<dbReference type="EC" id="2.7.13.3" evidence="3"/>
<feature type="domain" description="HAMP" evidence="14">
    <location>
        <begin position="211"/>
        <end position="263"/>
    </location>
</feature>
<keyword evidence="12" id="KW-0472">Membrane</keyword>
<dbReference type="SMART" id="SM00388">
    <property type="entry name" value="HisKA"/>
    <property type="match status" value="1"/>
</dbReference>
<dbReference type="InterPro" id="IPR003661">
    <property type="entry name" value="HisK_dim/P_dom"/>
</dbReference>
<dbReference type="PROSITE" id="PS50109">
    <property type="entry name" value="HIS_KIN"/>
    <property type="match status" value="1"/>
</dbReference>
<dbReference type="SMART" id="SM00304">
    <property type="entry name" value="HAMP"/>
    <property type="match status" value="1"/>
</dbReference>
<dbReference type="Pfam" id="PF00512">
    <property type="entry name" value="HisKA"/>
    <property type="match status" value="1"/>
</dbReference>
<evidence type="ECO:0000256" key="9">
    <source>
        <dbReference type="ARBA" id="ARBA00023012"/>
    </source>
</evidence>
<evidence type="ECO:0000256" key="2">
    <source>
        <dbReference type="ARBA" id="ARBA00004236"/>
    </source>
</evidence>
<dbReference type="PRINTS" id="PR00344">
    <property type="entry name" value="BCTRLSENSOR"/>
</dbReference>
<dbReference type="CDD" id="cd19410">
    <property type="entry name" value="HK9-like_sensor"/>
    <property type="match status" value="1"/>
</dbReference>
<evidence type="ECO:0000256" key="10">
    <source>
        <dbReference type="SAM" id="Coils"/>
    </source>
</evidence>
<comment type="subcellular location">
    <subcellularLocation>
        <location evidence="2">Cell membrane</location>
    </subcellularLocation>
</comment>
<proteinExistence type="predicted"/>
<dbReference type="PANTHER" id="PTHR43304:SF1">
    <property type="entry name" value="PAC DOMAIN-CONTAINING PROTEIN"/>
    <property type="match status" value="1"/>
</dbReference>
<organism evidence="15 16">
    <name type="scientific">Cryptosporangium minutisporangium</name>
    <dbReference type="NCBI Taxonomy" id="113569"/>
    <lineage>
        <taxon>Bacteria</taxon>
        <taxon>Bacillati</taxon>
        <taxon>Actinomycetota</taxon>
        <taxon>Actinomycetes</taxon>
        <taxon>Cryptosporangiales</taxon>
        <taxon>Cryptosporangiaceae</taxon>
        <taxon>Cryptosporangium</taxon>
    </lineage>
</organism>
<dbReference type="InterPro" id="IPR003660">
    <property type="entry name" value="HAMP_dom"/>
</dbReference>
<keyword evidence="15" id="KW-0547">Nucleotide-binding</keyword>
<evidence type="ECO:0000256" key="6">
    <source>
        <dbReference type="ARBA" id="ARBA00022692"/>
    </source>
</evidence>
<keyword evidence="16" id="KW-1185">Reference proteome</keyword>
<dbReference type="InterPro" id="IPR036097">
    <property type="entry name" value="HisK_dim/P_sf"/>
</dbReference>
<keyword evidence="5" id="KW-0808">Transferase</keyword>
<feature type="transmembrane region" description="Helical" evidence="12">
    <location>
        <begin position="183"/>
        <end position="209"/>
    </location>
</feature>
<keyword evidence="7" id="KW-0418">Kinase</keyword>
<dbReference type="RefSeq" id="WP_345728388.1">
    <property type="nucleotide sequence ID" value="NZ_BAAAYN010000017.1"/>
</dbReference>
<evidence type="ECO:0000256" key="5">
    <source>
        <dbReference type="ARBA" id="ARBA00022679"/>
    </source>
</evidence>
<keyword evidence="6 12" id="KW-0812">Transmembrane</keyword>